<reference evidence="6 7" key="1">
    <citation type="submission" date="2018-03" db="EMBL/GenBank/DDBJ databases">
        <title>Genomic Encyclopedia of Archaeal and Bacterial Type Strains, Phase II (KMG-II): from individual species to whole genera.</title>
        <authorList>
            <person name="Goeker M."/>
        </authorList>
    </citation>
    <scope>NUCLEOTIDE SEQUENCE [LARGE SCALE GENOMIC DNA]</scope>
    <source>
        <strain evidence="6 7">DSM 100212</strain>
    </source>
</reference>
<dbReference type="PROSITE" id="PS00922">
    <property type="entry name" value="TRANSGLYCOSYLASE"/>
    <property type="match status" value="1"/>
</dbReference>
<accession>A0A2T0WI95</accession>
<dbReference type="RefSeq" id="WP_106266574.1">
    <property type="nucleotide sequence ID" value="NZ_PVTQ01000012.1"/>
</dbReference>
<dbReference type="GO" id="GO:0042597">
    <property type="term" value="C:periplasmic space"/>
    <property type="evidence" value="ECO:0007669"/>
    <property type="project" value="InterPro"/>
</dbReference>
<evidence type="ECO:0000256" key="1">
    <source>
        <dbReference type="ARBA" id="ARBA00007734"/>
    </source>
</evidence>
<evidence type="ECO:0000313" key="6">
    <source>
        <dbReference type="EMBL" id="PRY86382.1"/>
    </source>
</evidence>
<comment type="caution">
    <text evidence="6">The sequence shown here is derived from an EMBL/GenBank/DDBJ whole genome shotgun (WGS) entry which is preliminary data.</text>
</comment>
<dbReference type="Gene3D" id="1.25.20.10">
    <property type="entry name" value="Bacterial muramidases"/>
    <property type="match status" value="1"/>
</dbReference>
<evidence type="ECO:0000256" key="4">
    <source>
        <dbReference type="SAM" id="SignalP"/>
    </source>
</evidence>
<dbReference type="PANTHER" id="PTHR37423">
    <property type="entry name" value="SOLUBLE LYTIC MUREIN TRANSGLYCOSYLASE-RELATED"/>
    <property type="match status" value="1"/>
</dbReference>
<dbReference type="InterPro" id="IPR023346">
    <property type="entry name" value="Lysozyme-like_dom_sf"/>
</dbReference>
<sequence length="653" mass="71571">MTLPIQRFLGAAVVCAAIGMHSGPLSAAQSMRPPHALSSAIDAAEAKDWAAAFRLAARNGEIARDLVEWHRLRAGEGSPAEVLAFLDRHSDWPGIAYLRKQSEKAFAENASPDQTNRFFQSGAPQTAWGAFALARAYEAAGNSAAAHDVIRTAWRSMSMEADLQAAYEARYAVQLKDLHEARLDMLLWEGARSDAGRMLVHVSEGWRALAAARIALQSDTGDVNDLINAVPSALQGNAGLAHDRYQWRIDKGYTDSARDLLLERSASADFLGRPENWANWRRILTRREMREGSPAMAYRIASTHGLTAGSDWADLEWLSGYIALRQLNDPARALEHFKNLNAEVESPISKGRAGYWIGRAYEALGDAQAARMAYEAGGLYQTSFYGLLAAEKAGLPFDISLAGGTPATDWRHAGFVRSTLFHAAVLLIAADERVLAERFIRQMAETLPEAEVVALGDAMIEMNEPHLAVMVGKDAASRGMVVPRAYYALHPIAKLGLPIEPEFALAIARRESEFDPSVVSPVGARGLMQLMPATAEAMAKKTSLPFNLGALTRDPIYNARLGSAYLAKLKEDFQGNPIMMSAGYNAGPSRPERWIEQFGDPRRGAGDIVDWVEMIPFRETRNYVMRVTESLPIYRARLGQAPLPVPFSQEIAK</sequence>
<dbReference type="Pfam" id="PF01464">
    <property type="entry name" value="SLT"/>
    <property type="match status" value="1"/>
</dbReference>
<dbReference type="PANTHER" id="PTHR37423:SF2">
    <property type="entry name" value="MEMBRANE-BOUND LYTIC MUREIN TRANSGLYCOSYLASE C"/>
    <property type="match status" value="1"/>
</dbReference>
<dbReference type="SUPFAM" id="SSF53955">
    <property type="entry name" value="Lysozyme-like"/>
    <property type="match status" value="1"/>
</dbReference>
<dbReference type="Proteomes" id="UP000238392">
    <property type="component" value="Unassembled WGS sequence"/>
</dbReference>
<dbReference type="SUPFAM" id="SSF48435">
    <property type="entry name" value="Bacterial muramidases"/>
    <property type="match status" value="1"/>
</dbReference>
<comment type="similarity">
    <text evidence="1">Belongs to the transglycosylase Slt family.</text>
</comment>
<evidence type="ECO:0000256" key="3">
    <source>
        <dbReference type="ARBA" id="ARBA00022729"/>
    </source>
</evidence>
<feature type="chain" id="PRO_5015612527" evidence="4">
    <location>
        <begin position="28"/>
        <end position="653"/>
    </location>
</feature>
<evidence type="ECO:0000256" key="2">
    <source>
        <dbReference type="ARBA" id="ARBA00009387"/>
    </source>
</evidence>
<keyword evidence="3 4" id="KW-0732">Signal</keyword>
<dbReference type="InterPro" id="IPR008258">
    <property type="entry name" value="Transglycosylase_SLT_dom_1"/>
</dbReference>
<proteinExistence type="inferred from homology"/>
<feature type="domain" description="Transglycosylase SLT" evidence="5">
    <location>
        <begin position="499"/>
        <end position="600"/>
    </location>
</feature>
<dbReference type="GO" id="GO:0016020">
    <property type="term" value="C:membrane"/>
    <property type="evidence" value="ECO:0007669"/>
    <property type="project" value="InterPro"/>
</dbReference>
<keyword evidence="7" id="KW-1185">Reference proteome</keyword>
<evidence type="ECO:0000313" key="7">
    <source>
        <dbReference type="Proteomes" id="UP000238392"/>
    </source>
</evidence>
<protein>
    <submittedName>
        <fullName evidence="6">Soluble lytic murein transglycosylase</fullName>
    </submittedName>
</protein>
<comment type="similarity">
    <text evidence="2">Belongs to the virb1 family.</text>
</comment>
<dbReference type="GO" id="GO:0008933">
    <property type="term" value="F:peptidoglycan lytic transglycosylase activity"/>
    <property type="evidence" value="ECO:0007669"/>
    <property type="project" value="InterPro"/>
</dbReference>
<organism evidence="6 7">
    <name type="scientific">Donghicola tyrosinivorans</name>
    <dbReference type="NCBI Taxonomy" id="1652492"/>
    <lineage>
        <taxon>Bacteria</taxon>
        <taxon>Pseudomonadati</taxon>
        <taxon>Pseudomonadota</taxon>
        <taxon>Alphaproteobacteria</taxon>
        <taxon>Rhodobacterales</taxon>
        <taxon>Roseobacteraceae</taxon>
        <taxon>Donghicola</taxon>
    </lineage>
</organism>
<dbReference type="InterPro" id="IPR000189">
    <property type="entry name" value="Transglyc_AS"/>
</dbReference>
<gene>
    <name evidence="6" type="ORF">CLV74_11221</name>
</gene>
<evidence type="ECO:0000259" key="5">
    <source>
        <dbReference type="Pfam" id="PF01464"/>
    </source>
</evidence>
<name>A0A2T0WI95_9RHOB</name>
<dbReference type="GO" id="GO:0004553">
    <property type="term" value="F:hydrolase activity, hydrolyzing O-glycosyl compounds"/>
    <property type="evidence" value="ECO:0007669"/>
    <property type="project" value="InterPro"/>
</dbReference>
<feature type="signal peptide" evidence="4">
    <location>
        <begin position="1"/>
        <end position="27"/>
    </location>
</feature>
<dbReference type="OrthoDB" id="9815002at2"/>
<dbReference type="Gene3D" id="1.10.530.10">
    <property type="match status" value="1"/>
</dbReference>
<dbReference type="AlphaFoldDB" id="A0A2T0WI95"/>
<dbReference type="CDD" id="cd13401">
    <property type="entry name" value="Slt70-like"/>
    <property type="match status" value="1"/>
</dbReference>
<dbReference type="InterPro" id="IPR008939">
    <property type="entry name" value="Lytic_TGlycosylase_superhlx_U"/>
</dbReference>
<dbReference type="EMBL" id="PVTQ01000012">
    <property type="protein sequence ID" value="PRY86382.1"/>
    <property type="molecule type" value="Genomic_DNA"/>
</dbReference>
<dbReference type="GO" id="GO:0000270">
    <property type="term" value="P:peptidoglycan metabolic process"/>
    <property type="evidence" value="ECO:0007669"/>
    <property type="project" value="InterPro"/>
</dbReference>